<accession>A0AC34FRA1</accession>
<protein>
    <submittedName>
        <fullName evidence="2">Uncharacterized protein</fullName>
    </submittedName>
</protein>
<reference evidence="2" key="1">
    <citation type="submission" date="2022-11" db="UniProtKB">
        <authorList>
            <consortium name="WormBaseParasite"/>
        </authorList>
    </citation>
    <scope>IDENTIFICATION</scope>
</reference>
<evidence type="ECO:0000313" key="1">
    <source>
        <dbReference type="Proteomes" id="UP000887579"/>
    </source>
</evidence>
<sequence length="78" mass="9138">MHSQNIMWAIDKKGNIQNEVAAFVDWQGMNEGTYGLAKFLVYCADRVVRRQAEQFAVEYYFECLCKEYEGNIDKVPYT</sequence>
<dbReference type="Proteomes" id="UP000887579">
    <property type="component" value="Unplaced"/>
</dbReference>
<organism evidence="1 2">
    <name type="scientific">Panagrolaimus sp. ES5</name>
    <dbReference type="NCBI Taxonomy" id="591445"/>
    <lineage>
        <taxon>Eukaryota</taxon>
        <taxon>Metazoa</taxon>
        <taxon>Ecdysozoa</taxon>
        <taxon>Nematoda</taxon>
        <taxon>Chromadorea</taxon>
        <taxon>Rhabditida</taxon>
        <taxon>Tylenchina</taxon>
        <taxon>Panagrolaimomorpha</taxon>
        <taxon>Panagrolaimoidea</taxon>
        <taxon>Panagrolaimidae</taxon>
        <taxon>Panagrolaimus</taxon>
    </lineage>
</organism>
<proteinExistence type="predicted"/>
<name>A0AC34FRA1_9BILA</name>
<dbReference type="WBParaSite" id="ES5_v2.g19941.t1">
    <property type="protein sequence ID" value="ES5_v2.g19941.t1"/>
    <property type="gene ID" value="ES5_v2.g19941"/>
</dbReference>
<evidence type="ECO:0000313" key="2">
    <source>
        <dbReference type="WBParaSite" id="ES5_v2.g19941.t1"/>
    </source>
</evidence>